<accession>A0A6A5W6N5</accession>
<name>A0A6A5W6N5_9PLEO</name>
<dbReference type="AlphaFoldDB" id="A0A6A5W6N5"/>
<keyword evidence="2" id="KW-1185">Reference proteome</keyword>
<sequence>MGIDGLAVGCMAGGWLAMPGEQSHGPRCEDDDDDDVHMQSGKRCKRNGRSSGTGLLACLPACLPACLLACLLACLPACLLPCRPTVLARLPCCTREGSARRPRRSLPFPDRGLAWPLLYDSPRLRRGRKRLEAHRRHSDSGEERPLS</sequence>
<gene>
    <name evidence="1" type="ORF">P154DRAFT_274935</name>
</gene>
<dbReference type="Proteomes" id="UP000799779">
    <property type="component" value="Unassembled WGS sequence"/>
</dbReference>
<protein>
    <submittedName>
        <fullName evidence="1">Uncharacterized protein</fullName>
    </submittedName>
</protein>
<dbReference type="EMBL" id="ML977611">
    <property type="protein sequence ID" value="KAF1997580.1"/>
    <property type="molecule type" value="Genomic_DNA"/>
</dbReference>
<organism evidence="1 2">
    <name type="scientific">Amniculicola lignicola CBS 123094</name>
    <dbReference type="NCBI Taxonomy" id="1392246"/>
    <lineage>
        <taxon>Eukaryota</taxon>
        <taxon>Fungi</taxon>
        <taxon>Dikarya</taxon>
        <taxon>Ascomycota</taxon>
        <taxon>Pezizomycotina</taxon>
        <taxon>Dothideomycetes</taxon>
        <taxon>Pleosporomycetidae</taxon>
        <taxon>Pleosporales</taxon>
        <taxon>Amniculicolaceae</taxon>
        <taxon>Amniculicola</taxon>
    </lineage>
</organism>
<evidence type="ECO:0000313" key="1">
    <source>
        <dbReference type="EMBL" id="KAF1997580.1"/>
    </source>
</evidence>
<reference evidence="1" key="1">
    <citation type="journal article" date="2020" name="Stud. Mycol.">
        <title>101 Dothideomycetes genomes: a test case for predicting lifestyles and emergence of pathogens.</title>
        <authorList>
            <person name="Haridas S."/>
            <person name="Albert R."/>
            <person name="Binder M."/>
            <person name="Bloem J."/>
            <person name="Labutti K."/>
            <person name="Salamov A."/>
            <person name="Andreopoulos B."/>
            <person name="Baker S."/>
            <person name="Barry K."/>
            <person name="Bills G."/>
            <person name="Bluhm B."/>
            <person name="Cannon C."/>
            <person name="Castanera R."/>
            <person name="Culley D."/>
            <person name="Daum C."/>
            <person name="Ezra D."/>
            <person name="Gonzalez J."/>
            <person name="Henrissat B."/>
            <person name="Kuo A."/>
            <person name="Liang C."/>
            <person name="Lipzen A."/>
            <person name="Lutzoni F."/>
            <person name="Magnuson J."/>
            <person name="Mondo S."/>
            <person name="Nolan M."/>
            <person name="Ohm R."/>
            <person name="Pangilinan J."/>
            <person name="Park H.-J."/>
            <person name="Ramirez L."/>
            <person name="Alfaro M."/>
            <person name="Sun H."/>
            <person name="Tritt A."/>
            <person name="Yoshinaga Y."/>
            <person name="Zwiers L.-H."/>
            <person name="Turgeon B."/>
            <person name="Goodwin S."/>
            <person name="Spatafora J."/>
            <person name="Crous P."/>
            <person name="Grigoriev I."/>
        </authorList>
    </citation>
    <scope>NUCLEOTIDE SEQUENCE</scope>
    <source>
        <strain evidence="1">CBS 123094</strain>
    </source>
</reference>
<proteinExistence type="predicted"/>
<evidence type="ECO:0000313" key="2">
    <source>
        <dbReference type="Proteomes" id="UP000799779"/>
    </source>
</evidence>